<protein>
    <submittedName>
        <fullName evidence="2">PadR family transcriptional regulator PadR</fullName>
    </submittedName>
</protein>
<dbReference type="InterPro" id="IPR052509">
    <property type="entry name" value="Metal_resp_DNA-bind_regulator"/>
</dbReference>
<dbReference type="InterPro" id="IPR036388">
    <property type="entry name" value="WH-like_DNA-bd_sf"/>
</dbReference>
<dbReference type="RefSeq" id="WP_142260254.1">
    <property type="nucleotide sequence ID" value="NZ_BMPV01000001.1"/>
</dbReference>
<dbReference type="PANTHER" id="PTHR33169:SF14">
    <property type="entry name" value="TRANSCRIPTIONAL REGULATOR RV3488"/>
    <property type="match status" value="1"/>
</dbReference>
<organism evidence="2 3">
    <name type="scientific">Thermopolyspora flexuosa</name>
    <dbReference type="NCBI Taxonomy" id="103836"/>
    <lineage>
        <taxon>Bacteria</taxon>
        <taxon>Bacillati</taxon>
        <taxon>Actinomycetota</taxon>
        <taxon>Actinomycetes</taxon>
        <taxon>Streptosporangiales</taxon>
        <taxon>Streptosporangiaceae</taxon>
        <taxon>Thermopolyspora</taxon>
    </lineage>
</organism>
<evidence type="ECO:0000313" key="2">
    <source>
        <dbReference type="EMBL" id="TQM76361.1"/>
    </source>
</evidence>
<dbReference type="Proteomes" id="UP000319213">
    <property type="component" value="Unassembled WGS sequence"/>
</dbReference>
<proteinExistence type="predicted"/>
<reference evidence="2 3" key="1">
    <citation type="submission" date="2019-06" db="EMBL/GenBank/DDBJ databases">
        <title>Sequencing the genomes of 1000 actinobacteria strains.</title>
        <authorList>
            <person name="Klenk H.-P."/>
        </authorList>
    </citation>
    <scope>NUCLEOTIDE SEQUENCE [LARGE SCALE GENOMIC DNA]</scope>
    <source>
        <strain evidence="2 3">DSM 43186</strain>
    </source>
</reference>
<evidence type="ECO:0000313" key="3">
    <source>
        <dbReference type="Proteomes" id="UP000319213"/>
    </source>
</evidence>
<dbReference type="OrthoDB" id="122286at2"/>
<accession>A0A543J0K6</accession>
<dbReference type="InterPro" id="IPR005149">
    <property type="entry name" value="Tscrpt_reg_PadR_N"/>
</dbReference>
<comment type="caution">
    <text evidence="2">The sequence shown here is derived from an EMBL/GenBank/DDBJ whole genome shotgun (WGS) entry which is preliminary data.</text>
</comment>
<dbReference type="AlphaFoldDB" id="A0A543J0K6"/>
<evidence type="ECO:0000259" key="1">
    <source>
        <dbReference type="Pfam" id="PF03551"/>
    </source>
</evidence>
<dbReference type="Gene3D" id="1.10.10.10">
    <property type="entry name" value="Winged helix-like DNA-binding domain superfamily/Winged helix DNA-binding domain"/>
    <property type="match status" value="1"/>
</dbReference>
<gene>
    <name evidence="2" type="ORF">FHX40_3095</name>
</gene>
<keyword evidence="3" id="KW-1185">Reference proteome</keyword>
<dbReference type="SUPFAM" id="SSF46785">
    <property type="entry name" value="Winged helix' DNA-binding domain"/>
    <property type="match status" value="1"/>
</dbReference>
<dbReference type="PANTHER" id="PTHR33169">
    <property type="entry name" value="PADR-FAMILY TRANSCRIPTIONAL REGULATOR"/>
    <property type="match status" value="1"/>
</dbReference>
<name>A0A543J0K6_9ACTN</name>
<dbReference type="Pfam" id="PF03551">
    <property type="entry name" value="PadR"/>
    <property type="match status" value="1"/>
</dbReference>
<dbReference type="InterPro" id="IPR036390">
    <property type="entry name" value="WH_DNA-bd_sf"/>
</dbReference>
<sequence length="127" mass="14123">MTDIDEEGAPTLHRLRRELARGTAELAVLSILSSGRRYGYELLKLLQSAGAGVLEIKEGTLYPLLHRLEDAGLIVSSWEVEGGRGRPRKYYSITGDGRVHLALLRAEWSELVEAMRALLDTLDGVHR</sequence>
<feature type="domain" description="Transcription regulator PadR N-terminal" evidence="1">
    <location>
        <begin position="28"/>
        <end position="102"/>
    </location>
</feature>
<dbReference type="EMBL" id="VFPQ01000001">
    <property type="protein sequence ID" value="TQM76361.1"/>
    <property type="molecule type" value="Genomic_DNA"/>
</dbReference>